<keyword evidence="3" id="KW-0472">Membrane</keyword>
<evidence type="ECO:0000313" key="4">
    <source>
        <dbReference type="EMBL" id="SUS05400.1"/>
    </source>
</evidence>
<organism evidence="4">
    <name type="scientific">metagenome</name>
    <dbReference type="NCBI Taxonomy" id="256318"/>
    <lineage>
        <taxon>unclassified sequences</taxon>
        <taxon>metagenomes</taxon>
    </lineage>
</organism>
<dbReference type="EMBL" id="UIDG01000105">
    <property type="protein sequence ID" value="SUS05400.1"/>
    <property type="molecule type" value="Genomic_DNA"/>
</dbReference>
<keyword evidence="3" id="KW-1133">Transmembrane helix</keyword>
<keyword evidence="2" id="KW-0802">TPR repeat</keyword>
<gene>
    <name evidence="4" type="ORF">DF3PB_1930005</name>
</gene>
<protein>
    <recommendedName>
        <fullName evidence="5">Tetratricopeptide repeat protein</fullName>
    </recommendedName>
</protein>
<dbReference type="InterPro" id="IPR050498">
    <property type="entry name" value="Ycf3"/>
</dbReference>
<keyword evidence="1" id="KW-0677">Repeat</keyword>
<evidence type="ECO:0000256" key="3">
    <source>
        <dbReference type="SAM" id="Phobius"/>
    </source>
</evidence>
<evidence type="ECO:0008006" key="5">
    <source>
        <dbReference type="Google" id="ProtNLM"/>
    </source>
</evidence>
<dbReference type="InterPro" id="IPR011990">
    <property type="entry name" value="TPR-like_helical_dom_sf"/>
</dbReference>
<dbReference type="PROSITE" id="PS50005">
    <property type="entry name" value="TPR"/>
    <property type="match status" value="2"/>
</dbReference>
<accession>A0A380TBA4</accession>
<name>A0A380TBA4_9ZZZZ</name>
<reference evidence="4" key="1">
    <citation type="submission" date="2018-07" db="EMBL/GenBank/DDBJ databases">
        <authorList>
            <person name="Quirk P.G."/>
            <person name="Krulwich T.A."/>
        </authorList>
    </citation>
    <scope>NUCLEOTIDE SEQUENCE</scope>
</reference>
<dbReference type="Pfam" id="PF13432">
    <property type="entry name" value="TPR_16"/>
    <property type="match status" value="1"/>
</dbReference>
<dbReference type="Gene3D" id="1.25.40.10">
    <property type="entry name" value="Tetratricopeptide repeat domain"/>
    <property type="match status" value="1"/>
</dbReference>
<dbReference type="InterPro" id="IPR019734">
    <property type="entry name" value="TPR_rpt"/>
</dbReference>
<dbReference type="PANTHER" id="PTHR44858">
    <property type="entry name" value="TETRATRICOPEPTIDE REPEAT PROTEIN 6"/>
    <property type="match status" value="1"/>
</dbReference>
<feature type="transmembrane region" description="Helical" evidence="3">
    <location>
        <begin position="14"/>
        <end position="32"/>
    </location>
</feature>
<dbReference type="SUPFAM" id="SSF48452">
    <property type="entry name" value="TPR-like"/>
    <property type="match status" value="1"/>
</dbReference>
<dbReference type="SMART" id="SM00028">
    <property type="entry name" value="TPR"/>
    <property type="match status" value="2"/>
</dbReference>
<dbReference type="AlphaFoldDB" id="A0A380TBA4"/>
<dbReference type="PANTHER" id="PTHR44858:SF1">
    <property type="entry name" value="UDP-N-ACETYLGLUCOSAMINE--PEPTIDE N-ACETYLGLUCOSAMINYLTRANSFERASE SPINDLY-RELATED"/>
    <property type="match status" value="1"/>
</dbReference>
<evidence type="ECO:0000256" key="2">
    <source>
        <dbReference type="ARBA" id="ARBA00022803"/>
    </source>
</evidence>
<keyword evidence="3" id="KW-0812">Transmembrane</keyword>
<dbReference type="Pfam" id="PF00515">
    <property type="entry name" value="TPR_1"/>
    <property type="match status" value="1"/>
</dbReference>
<evidence type="ECO:0000256" key="1">
    <source>
        <dbReference type="ARBA" id="ARBA00022737"/>
    </source>
</evidence>
<proteinExistence type="predicted"/>
<sequence length="207" mass="23172">MSARALSPAVIRRFVILMMVATFVMFTVWAVVREYLEAPPGDYETRQGDILLTDRKYDEAIAKFSEALDRSPNHRGAMMGRAITLLQAERHDEAEAEFSHLIAFLTETVEPDDATGIGVLAAAYANRGILYDREGRFEAALADYQEALKIDAGAVEGPGLMHKVLLHARPSTVADRARYLQEQLALPESERVLHIPEIDARQRMHKP</sequence>
<dbReference type="PROSITE" id="PS50293">
    <property type="entry name" value="TPR_REGION"/>
    <property type="match status" value="1"/>
</dbReference>